<keyword evidence="3" id="KW-1185">Reference proteome</keyword>
<feature type="region of interest" description="Disordered" evidence="1">
    <location>
        <begin position="190"/>
        <end position="265"/>
    </location>
</feature>
<feature type="compositionally biased region" description="Basic residues" evidence="1">
    <location>
        <begin position="369"/>
        <end position="378"/>
    </location>
</feature>
<evidence type="ECO:0000313" key="2">
    <source>
        <dbReference type="EMBL" id="TGJ87178.1"/>
    </source>
</evidence>
<gene>
    <name evidence="2" type="ORF">E0Z10_g1567</name>
</gene>
<evidence type="ECO:0000313" key="3">
    <source>
        <dbReference type="Proteomes" id="UP000297716"/>
    </source>
</evidence>
<feature type="compositionally biased region" description="Low complexity" evidence="1">
    <location>
        <begin position="41"/>
        <end position="51"/>
    </location>
</feature>
<dbReference type="STRING" id="37992.A0A4Z0Z4N0"/>
<accession>A0A4Z0Z4N0</accession>
<feature type="compositionally biased region" description="Basic and acidic residues" evidence="1">
    <location>
        <begin position="55"/>
        <end position="66"/>
    </location>
</feature>
<feature type="compositionally biased region" description="Polar residues" evidence="1">
    <location>
        <begin position="454"/>
        <end position="476"/>
    </location>
</feature>
<organism evidence="2 3">
    <name type="scientific">Xylaria hypoxylon</name>
    <dbReference type="NCBI Taxonomy" id="37992"/>
    <lineage>
        <taxon>Eukaryota</taxon>
        <taxon>Fungi</taxon>
        <taxon>Dikarya</taxon>
        <taxon>Ascomycota</taxon>
        <taxon>Pezizomycotina</taxon>
        <taxon>Sordariomycetes</taxon>
        <taxon>Xylariomycetidae</taxon>
        <taxon>Xylariales</taxon>
        <taxon>Xylariaceae</taxon>
        <taxon>Xylaria</taxon>
    </lineage>
</organism>
<proteinExistence type="predicted"/>
<dbReference type="OrthoDB" id="5225441at2759"/>
<feature type="compositionally biased region" description="Basic and acidic residues" evidence="1">
    <location>
        <begin position="442"/>
        <end position="453"/>
    </location>
</feature>
<dbReference type="AlphaFoldDB" id="A0A4Z0Z4N0"/>
<dbReference type="EMBL" id="SKBN01000017">
    <property type="protein sequence ID" value="TGJ87178.1"/>
    <property type="molecule type" value="Genomic_DNA"/>
</dbReference>
<feature type="region of interest" description="Disordered" evidence="1">
    <location>
        <begin position="9"/>
        <end position="29"/>
    </location>
</feature>
<protein>
    <submittedName>
        <fullName evidence="2">Uncharacterized protein</fullName>
    </submittedName>
</protein>
<feature type="compositionally biased region" description="Polar residues" evidence="1">
    <location>
        <begin position="310"/>
        <end position="319"/>
    </location>
</feature>
<feature type="compositionally biased region" description="Basic and acidic residues" evidence="1">
    <location>
        <begin position="13"/>
        <end position="28"/>
    </location>
</feature>
<comment type="caution">
    <text evidence="2">The sequence shown here is derived from an EMBL/GenBank/DDBJ whole genome shotgun (WGS) entry which is preliminary data.</text>
</comment>
<feature type="region of interest" description="Disordered" evidence="1">
    <location>
        <begin position="422"/>
        <end position="476"/>
    </location>
</feature>
<dbReference type="Proteomes" id="UP000297716">
    <property type="component" value="Unassembled WGS sequence"/>
</dbReference>
<name>A0A4Z0Z4N0_9PEZI</name>
<feature type="region of interest" description="Disordered" evidence="1">
    <location>
        <begin position="290"/>
        <end position="407"/>
    </location>
</feature>
<sequence>MSVFSIIKRGRAQAKEHSAKQVDKDQTESVKLPYKHVPTHAATDAIATAPASWKQNDRSKIREQNRRRSAMMANGTSHSGLPRVGSSLANVSYPSVYATPVVPLPKNYSYSSIPSSWRERMASTPEASEGLDYFSEPRDYKGKGKERPSFIVGTGAVPVIVGAGVAVGMNVVNSGGSEDEKEMRQQVMNNIPYNPEPRPPPSRDSSTTGERLHRLHPAHARKMSESNAVSNSDRHYPPPARSTYFSAPRPAGRRSDSLDLPTPPVPGQVVYGHSPSSAASSVTSIGMAISTAPSSAHSTPPPSTVGDMTASESQPSQFPTVDMAPSVIHPRKALFGGYRRTSSDTIRLPSNEPRERPQSQSQSQAPLTRGRRLSKSRPRQSSETERSASVNKIPVEPVPFTKPTRRQTETMIYELNQLEYKTPYSLYDTNPTSKLKHTRGKLSKDRPSSKDYTENPQTSTKSRWSFFSRRNSITGA</sequence>
<reference evidence="2 3" key="1">
    <citation type="submission" date="2019-03" db="EMBL/GenBank/DDBJ databases">
        <title>Draft genome sequence of Xylaria hypoxylon DSM 108379, a ubiquitous saprotrophic-parasitic fungi on hardwood.</title>
        <authorList>
            <person name="Buettner E."/>
            <person name="Leonhardt S."/>
            <person name="Gebauer A.M."/>
            <person name="Liers C."/>
            <person name="Hofrichter M."/>
            <person name="Kellner H."/>
        </authorList>
    </citation>
    <scope>NUCLEOTIDE SEQUENCE [LARGE SCALE GENOMIC DNA]</scope>
    <source>
        <strain evidence="2 3">DSM 108379</strain>
    </source>
</reference>
<feature type="region of interest" description="Disordered" evidence="1">
    <location>
        <begin position="41"/>
        <end position="81"/>
    </location>
</feature>
<evidence type="ECO:0000256" key="1">
    <source>
        <dbReference type="SAM" id="MobiDB-lite"/>
    </source>
</evidence>